<dbReference type="CDD" id="cd01285">
    <property type="entry name" value="nucleoside_deaminase"/>
    <property type="match status" value="1"/>
</dbReference>
<dbReference type="PANTHER" id="PTHR11079:SF149">
    <property type="entry name" value="TRNA-SPECIFIC ADENOSINE DEAMINASE 2"/>
    <property type="match status" value="1"/>
</dbReference>
<protein>
    <recommendedName>
        <fullName evidence="2">CMP/dCMP-type deaminase domain-containing protein</fullName>
    </recommendedName>
</protein>
<dbReference type="GO" id="GO:0052717">
    <property type="term" value="F:tRNA-specific adenosine-34 deaminase activity"/>
    <property type="evidence" value="ECO:0007669"/>
    <property type="project" value="UniProtKB-EC"/>
</dbReference>
<dbReference type="PROSITE" id="PS51747">
    <property type="entry name" value="CYT_DCMP_DEAMINASES_2"/>
    <property type="match status" value="1"/>
</dbReference>
<dbReference type="InterPro" id="IPR016193">
    <property type="entry name" value="Cytidine_deaminase-like"/>
</dbReference>
<accession>A0A7S2R3K5</accession>
<organism evidence="3">
    <name type="scientific">Eucampia antarctica</name>
    <dbReference type="NCBI Taxonomy" id="49252"/>
    <lineage>
        <taxon>Eukaryota</taxon>
        <taxon>Sar</taxon>
        <taxon>Stramenopiles</taxon>
        <taxon>Ochrophyta</taxon>
        <taxon>Bacillariophyta</taxon>
        <taxon>Mediophyceae</taxon>
        <taxon>Biddulphiophycidae</taxon>
        <taxon>Hemiaulales</taxon>
        <taxon>Hemiaulaceae</taxon>
        <taxon>Eucampia</taxon>
    </lineage>
</organism>
<keyword evidence="1" id="KW-0378">Hydrolase</keyword>
<dbReference type="AlphaFoldDB" id="A0A7S2R3K5"/>
<dbReference type="GO" id="GO:0046872">
    <property type="term" value="F:metal ion binding"/>
    <property type="evidence" value="ECO:0007669"/>
    <property type="project" value="UniProtKB-KW"/>
</dbReference>
<evidence type="ECO:0000256" key="1">
    <source>
        <dbReference type="ARBA" id="ARBA00022801"/>
    </source>
</evidence>
<proteinExistence type="predicted"/>
<dbReference type="InterPro" id="IPR002125">
    <property type="entry name" value="CMP_dCMP_dom"/>
</dbReference>
<reference evidence="3" key="1">
    <citation type="submission" date="2021-01" db="EMBL/GenBank/DDBJ databases">
        <authorList>
            <person name="Corre E."/>
            <person name="Pelletier E."/>
            <person name="Niang G."/>
            <person name="Scheremetjew M."/>
            <person name="Finn R."/>
            <person name="Kale V."/>
            <person name="Holt S."/>
            <person name="Cochrane G."/>
            <person name="Meng A."/>
            <person name="Brown T."/>
            <person name="Cohen L."/>
        </authorList>
    </citation>
    <scope>NUCLEOTIDE SEQUENCE</scope>
    <source>
        <strain evidence="3">CCMP1452</strain>
    </source>
</reference>
<dbReference type="SUPFAM" id="SSF53927">
    <property type="entry name" value="Cytidine deaminase-like"/>
    <property type="match status" value="1"/>
</dbReference>
<gene>
    <name evidence="3" type="ORF">EANT1437_LOCUS3177</name>
</gene>
<dbReference type="Pfam" id="PF00383">
    <property type="entry name" value="dCMP_cyt_deam_1"/>
    <property type="match status" value="1"/>
</dbReference>
<dbReference type="GO" id="GO:0002100">
    <property type="term" value="P:tRNA wobble adenosine to inosine editing"/>
    <property type="evidence" value="ECO:0007669"/>
    <property type="project" value="InterPro"/>
</dbReference>
<sequence length="275" mass="30407">MNGVNDDTDDLHEYFMQLALTVAKSALDIGEVPVGCVIVLRECDDDATKASESAVAANNNYDSESKYHSSKEAVIVSHGANQVNATRDATRHAECVAIDRMLTGGLASDQSRLAADVIVRTAKGSIIPADCKKLLHRKEIYEDKWVNVKNDPTHWKNNYGWRSERLYTTDIFPKCDLYVTCEPCIMCAAALAKVGIGRVFFGCKNDRFGGCGSLMSLHKPSSAHNSKSQSSGYPVVGGIMEMEAINLLRSFYDRENFHAPDDKRKRKQMMDSADN</sequence>
<name>A0A7S2R3K5_9STRA</name>
<dbReference type="PANTHER" id="PTHR11079">
    <property type="entry name" value="CYTOSINE DEAMINASE FAMILY MEMBER"/>
    <property type="match status" value="1"/>
</dbReference>
<evidence type="ECO:0000259" key="2">
    <source>
        <dbReference type="PROSITE" id="PS51747"/>
    </source>
</evidence>
<evidence type="ECO:0000313" key="3">
    <source>
        <dbReference type="EMBL" id="CAD9659375.1"/>
    </source>
</evidence>
<dbReference type="Gene3D" id="3.40.140.10">
    <property type="entry name" value="Cytidine Deaminase, domain 2"/>
    <property type="match status" value="1"/>
</dbReference>
<feature type="domain" description="CMP/dCMP-type deaminase" evidence="2">
    <location>
        <begin position="10"/>
        <end position="213"/>
    </location>
</feature>
<dbReference type="EMBL" id="HBHI01006309">
    <property type="protein sequence ID" value="CAD9659375.1"/>
    <property type="molecule type" value="Transcribed_RNA"/>
</dbReference>